<reference evidence="2" key="1">
    <citation type="journal article" date="2019" name="Curr. Biol.">
        <title>Genome Sequence of Striga asiatica Provides Insight into the Evolution of Plant Parasitism.</title>
        <authorList>
            <person name="Yoshida S."/>
            <person name="Kim S."/>
            <person name="Wafula E.K."/>
            <person name="Tanskanen J."/>
            <person name="Kim Y.M."/>
            <person name="Honaas L."/>
            <person name="Yang Z."/>
            <person name="Spallek T."/>
            <person name="Conn C.E."/>
            <person name="Ichihashi Y."/>
            <person name="Cheong K."/>
            <person name="Cui S."/>
            <person name="Der J.P."/>
            <person name="Gundlach H."/>
            <person name="Jiao Y."/>
            <person name="Hori C."/>
            <person name="Ishida J.K."/>
            <person name="Kasahara H."/>
            <person name="Kiba T."/>
            <person name="Kim M.S."/>
            <person name="Koo N."/>
            <person name="Laohavisit A."/>
            <person name="Lee Y.H."/>
            <person name="Lumba S."/>
            <person name="McCourt P."/>
            <person name="Mortimer J.C."/>
            <person name="Mutuku J.M."/>
            <person name="Nomura T."/>
            <person name="Sasaki-Sekimoto Y."/>
            <person name="Seto Y."/>
            <person name="Wang Y."/>
            <person name="Wakatake T."/>
            <person name="Sakakibara H."/>
            <person name="Demura T."/>
            <person name="Yamaguchi S."/>
            <person name="Yoneyama K."/>
            <person name="Manabe R.I."/>
            <person name="Nelson D.C."/>
            <person name="Schulman A.H."/>
            <person name="Timko M.P."/>
            <person name="dePamphilis C.W."/>
            <person name="Choi D."/>
            <person name="Shirasu K."/>
        </authorList>
    </citation>
    <scope>NUCLEOTIDE SEQUENCE [LARGE SCALE GENOMIC DNA]</scope>
    <source>
        <strain evidence="2">cv. UVA1</strain>
    </source>
</reference>
<gene>
    <name evidence="1" type="ORF">STAS_06267</name>
</gene>
<keyword evidence="2" id="KW-1185">Reference proteome</keyword>
<dbReference type="EMBL" id="BKCP01004339">
    <property type="protein sequence ID" value="GER30336.1"/>
    <property type="molecule type" value="Genomic_DNA"/>
</dbReference>
<evidence type="ECO:0000313" key="2">
    <source>
        <dbReference type="Proteomes" id="UP000325081"/>
    </source>
</evidence>
<organism evidence="1 2">
    <name type="scientific">Striga asiatica</name>
    <name type="common">Asiatic witchweed</name>
    <name type="synonym">Buchnera asiatica</name>
    <dbReference type="NCBI Taxonomy" id="4170"/>
    <lineage>
        <taxon>Eukaryota</taxon>
        <taxon>Viridiplantae</taxon>
        <taxon>Streptophyta</taxon>
        <taxon>Embryophyta</taxon>
        <taxon>Tracheophyta</taxon>
        <taxon>Spermatophyta</taxon>
        <taxon>Magnoliopsida</taxon>
        <taxon>eudicotyledons</taxon>
        <taxon>Gunneridae</taxon>
        <taxon>Pentapetalae</taxon>
        <taxon>asterids</taxon>
        <taxon>lamiids</taxon>
        <taxon>Lamiales</taxon>
        <taxon>Orobanchaceae</taxon>
        <taxon>Buchnereae</taxon>
        <taxon>Striga</taxon>
    </lineage>
</organism>
<evidence type="ECO:0000313" key="1">
    <source>
        <dbReference type="EMBL" id="GER30336.1"/>
    </source>
</evidence>
<name>A0A5A7PCV1_STRAF</name>
<accession>A0A5A7PCV1</accession>
<comment type="caution">
    <text evidence="1">The sequence shown here is derived from an EMBL/GenBank/DDBJ whole genome shotgun (WGS) entry which is preliminary data.</text>
</comment>
<sequence>MKNMLDAVKRSKVDSTLFSTTDGKSFETSFESATWRSVLGGPGDTFWNKIIGKRVLADAPGWSVGTKALLFPSMPIRSSKSGTGAGEGAVAGCTVFELAGDDVAPALAGYSSSSVFWTVFTRVTKASGGLWYTDDNVAMLARSSSRRDASS</sequence>
<proteinExistence type="predicted"/>
<protein>
    <submittedName>
        <fullName evidence="1">Iron(3+)-hydroxamate import system permease protein FhuB</fullName>
    </submittedName>
</protein>
<dbReference type="Proteomes" id="UP000325081">
    <property type="component" value="Unassembled WGS sequence"/>
</dbReference>
<dbReference type="AlphaFoldDB" id="A0A5A7PCV1"/>